<sequence length="93" mass="9516">MASASASVCASTGASPAAAATGVATGHSAPQQANLGLVANETTTVSGGAGPQMQHLRGIHTYGEEASRLQTARSARCNRERAWERRRLPNGVD</sequence>
<gene>
    <name evidence="2" type="ORF">E2562_018443</name>
</gene>
<dbReference type="Proteomes" id="UP000479710">
    <property type="component" value="Unassembled WGS sequence"/>
</dbReference>
<accession>A0A6G1EMD3</accession>
<proteinExistence type="predicted"/>
<keyword evidence="3" id="KW-1185">Reference proteome</keyword>
<feature type="compositionally biased region" description="Basic and acidic residues" evidence="1">
    <location>
        <begin position="77"/>
        <end position="87"/>
    </location>
</feature>
<dbReference type="EMBL" id="SPHZ02000003">
    <property type="protein sequence ID" value="KAF0925787.1"/>
    <property type="molecule type" value="Genomic_DNA"/>
</dbReference>
<dbReference type="AlphaFoldDB" id="A0A6G1EMD3"/>
<reference evidence="2 3" key="1">
    <citation type="submission" date="2019-11" db="EMBL/GenBank/DDBJ databases">
        <title>Whole genome sequence of Oryza granulata.</title>
        <authorList>
            <person name="Li W."/>
        </authorList>
    </citation>
    <scope>NUCLEOTIDE SEQUENCE [LARGE SCALE GENOMIC DNA]</scope>
    <source>
        <strain evidence="3">cv. Menghai</strain>
        <tissue evidence="2">Leaf</tissue>
    </source>
</reference>
<comment type="caution">
    <text evidence="2">The sequence shown here is derived from an EMBL/GenBank/DDBJ whole genome shotgun (WGS) entry which is preliminary data.</text>
</comment>
<organism evidence="2 3">
    <name type="scientific">Oryza meyeriana var. granulata</name>
    <dbReference type="NCBI Taxonomy" id="110450"/>
    <lineage>
        <taxon>Eukaryota</taxon>
        <taxon>Viridiplantae</taxon>
        <taxon>Streptophyta</taxon>
        <taxon>Embryophyta</taxon>
        <taxon>Tracheophyta</taxon>
        <taxon>Spermatophyta</taxon>
        <taxon>Magnoliopsida</taxon>
        <taxon>Liliopsida</taxon>
        <taxon>Poales</taxon>
        <taxon>Poaceae</taxon>
        <taxon>BOP clade</taxon>
        <taxon>Oryzoideae</taxon>
        <taxon>Oryzeae</taxon>
        <taxon>Oryzinae</taxon>
        <taxon>Oryza</taxon>
        <taxon>Oryza meyeriana</taxon>
    </lineage>
</organism>
<evidence type="ECO:0000313" key="3">
    <source>
        <dbReference type="Proteomes" id="UP000479710"/>
    </source>
</evidence>
<protein>
    <submittedName>
        <fullName evidence="2">Uncharacterized protein</fullName>
    </submittedName>
</protein>
<feature type="compositionally biased region" description="Low complexity" evidence="1">
    <location>
        <begin position="10"/>
        <end position="29"/>
    </location>
</feature>
<evidence type="ECO:0000256" key="1">
    <source>
        <dbReference type="SAM" id="MobiDB-lite"/>
    </source>
</evidence>
<evidence type="ECO:0000313" key="2">
    <source>
        <dbReference type="EMBL" id="KAF0925787.1"/>
    </source>
</evidence>
<feature type="region of interest" description="Disordered" evidence="1">
    <location>
        <begin position="70"/>
        <end position="93"/>
    </location>
</feature>
<feature type="region of interest" description="Disordered" evidence="1">
    <location>
        <begin position="1"/>
        <end position="34"/>
    </location>
</feature>
<name>A0A6G1EMD3_9ORYZ</name>